<name>A0A8K0WR24_9HYPO</name>
<comment type="caution">
    <text evidence="3">The sequence shown here is derived from an EMBL/GenBank/DDBJ whole genome shotgun (WGS) entry which is preliminary data.</text>
</comment>
<evidence type="ECO:0000313" key="3">
    <source>
        <dbReference type="EMBL" id="KAH7319713.1"/>
    </source>
</evidence>
<feature type="compositionally biased region" description="Basic and acidic residues" evidence="2">
    <location>
        <begin position="63"/>
        <end position="73"/>
    </location>
</feature>
<feature type="compositionally biased region" description="Acidic residues" evidence="2">
    <location>
        <begin position="53"/>
        <end position="62"/>
    </location>
</feature>
<feature type="region of interest" description="Disordered" evidence="2">
    <location>
        <begin position="274"/>
        <end position="301"/>
    </location>
</feature>
<dbReference type="EMBL" id="JAGPNK010000006">
    <property type="protein sequence ID" value="KAH7319713.1"/>
    <property type="molecule type" value="Genomic_DNA"/>
</dbReference>
<dbReference type="OrthoDB" id="3439669at2759"/>
<keyword evidence="1" id="KW-0175">Coiled coil</keyword>
<protein>
    <submittedName>
        <fullName evidence="3">Uncharacterized protein</fullName>
    </submittedName>
</protein>
<proteinExistence type="predicted"/>
<dbReference type="Proteomes" id="UP000813444">
    <property type="component" value="Unassembled WGS sequence"/>
</dbReference>
<feature type="region of interest" description="Disordered" evidence="2">
    <location>
        <begin position="202"/>
        <end position="232"/>
    </location>
</feature>
<dbReference type="AlphaFoldDB" id="A0A8K0WR24"/>
<feature type="compositionally biased region" description="Acidic residues" evidence="2">
    <location>
        <begin position="77"/>
        <end position="92"/>
    </location>
</feature>
<sequence length="412" mass="46238">MSDMFDEENISSDDGLDGHLEDDEPILIDPIPEGQQDPADEQQSDGTPHENEAESNENDATDEAAHQDGDHGSGSESGEEGSDSDDDSDDDIDDARLANFIRRKNLEKYRLAQDFAQFQPLHPLITNHCTPNCRDTCGTIATQREDYIRRLQRELEEHIRLKKLVARKNKEIKKLKAELAQRRGRGRQSTCWAAQLQHYVRRSSGNSGRATQTGQDGSSQNATSQSSEAEELSGPYLTYQGIYKLACERSNCSTDPTKLHPLLRLRAPYGSDLITQDDWDNQSDTSDDSSTSGEDSQDQMERVKAPFPWEKLPLEIQVKVLEIVLVFPDEVVHAISRLDPHISPTEDQLAHNRDGTVCLLHRFHVGGRSVSLTYATNPQTLLAPLLVCRSWHFLGCHLFYGKNTFAFSSFGE</sequence>
<feature type="compositionally biased region" description="Polar residues" evidence="2">
    <location>
        <begin position="203"/>
        <end position="227"/>
    </location>
</feature>
<evidence type="ECO:0000256" key="2">
    <source>
        <dbReference type="SAM" id="MobiDB-lite"/>
    </source>
</evidence>
<keyword evidence="4" id="KW-1185">Reference proteome</keyword>
<feature type="coiled-coil region" evidence="1">
    <location>
        <begin position="148"/>
        <end position="185"/>
    </location>
</feature>
<feature type="compositionally biased region" description="Acidic residues" evidence="2">
    <location>
        <begin position="1"/>
        <end position="26"/>
    </location>
</feature>
<organism evidence="3 4">
    <name type="scientific">Stachybotrys elegans</name>
    <dbReference type="NCBI Taxonomy" id="80388"/>
    <lineage>
        <taxon>Eukaryota</taxon>
        <taxon>Fungi</taxon>
        <taxon>Dikarya</taxon>
        <taxon>Ascomycota</taxon>
        <taxon>Pezizomycotina</taxon>
        <taxon>Sordariomycetes</taxon>
        <taxon>Hypocreomycetidae</taxon>
        <taxon>Hypocreales</taxon>
        <taxon>Stachybotryaceae</taxon>
        <taxon>Stachybotrys</taxon>
    </lineage>
</organism>
<evidence type="ECO:0000313" key="4">
    <source>
        <dbReference type="Proteomes" id="UP000813444"/>
    </source>
</evidence>
<feature type="region of interest" description="Disordered" evidence="2">
    <location>
        <begin position="1"/>
        <end position="92"/>
    </location>
</feature>
<gene>
    <name evidence="3" type="ORF">B0I35DRAFT_478038</name>
</gene>
<reference evidence="3" key="1">
    <citation type="journal article" date="2021" name="Nat. Commun.">
        <title>Genetic determinants of endophytism in the Arabidopsis root mycobiome.</title>
        <authorList>
            <person name="Mesny F."/>
            <person name="Miyauchi S."/>
            <person name="Thiergart T."/>
            <person name="Pickel B."/>
            <person name="Atanasova L."/>
            <person name="Karlsson M."/>
            <person name="Huettel B."/>
            <person name="Barry K.W."/>
            <person name="Haridas S."/>
            <person name="Chen C."/>
            <person name="Bauer D."/>
            <person name="Andreopoulos W."/>
            <person name="Pangilinan J."/>
            <person name="LaButti K."/>
            <person name="Riley R."/>
            <person name="Lipzen A."/>
            <person name="Clum A."/>
            <person name="Drula E."/>
            <person name="Henrissat B."/>
            <person name="Kohler A."/>
            <person name="Grigoriev I.V."/>
            <person name="Martin F.M."/>
            <person name="Hacquard S."/>
        </authorList>
    </citation>
    <scope>NUCLEOTIDE SEQUENCE</scope>
    <source>
        <strain evidence="3">MPI-CAGE-CH-0235</strain>
    </source>
</reference>
<accession>A0A8K0WR24</accession>
<feature type="compositionally biased region" description="Acidic residues" evidence="2">
    <location>
        <begin position="275"/>
        <end position="287"/>
    </location>
</feature>
<evidence type="ECO:0000256" key="1">
    <source>
        <dbReference type="SAM" id="Coils"/>
    </source>
</evidence>